<reference evidence="4 5" key="1">
    <citation type="journal article" date="2011" name="Stand. Genomic Sci.">
        <title>Complete genome sequence of Deinococcus maricopensis type strain (LB-34).</title>
        <authorList>
            <person name="Pukall R."/>
            <person name="Zeytun A."/>
            <person name="Lucas S."/>
            <person name="Lapidus A."/>
            <person name="Hammon N."/>
            <person name="Deshpande S."/>
            <person name="Nolan M."/>
            <person name="Cheng J.F."/>
            <person name="Pitluck S."/>
            <person name="Liolios K."/>
            <person name="Pagani I."/>
            <person name="Mikhailova N."/>
            <person name="Ivanova N."/>
            <person name="Mavromatis K."/>
            <person name="Pati A."/>
            <person name="Tapia R."/>
            <person name="Han C."/>
            <person name="Goodwin L."/>
            <person name="Chen A."/>
            <person name="Palaniappan K."/>
            <person name="Land M."/>
            <person name="Hauser L."/>
            <person name="Chang Y.J."/>
            <person name="Jeffries C.D."/>
            <person name="Brambilla E.M."/>
            <person name="Rohde M."/>
            <person name="Goker M."/>
            <person name="Detter J.C."/>
            <person name="Woyke T."/>
            <person name="Bristow J."/>
            <person name="Eisen J.A."/>
            <person name="Markowitz V."/>
            <person name="Hugenholtz P."/>
            <person name="Kyrpides N.C."/>
            <person name="Klenk H.P."/>
        </authorList>
    </citation>
    <scope>NUCLEOTIDE SEQUENCE [LARGE SCALE GENOMIC DNA]</scope>
    <source>
        <strain evidence="5">DSM 21211 / LMG 22137 / NRRL B-23946 / LB-34</strain>
    </source>
</reference>
<dbReference type="Proteomes" id="UP000008635">
    <property type="component" value="Chromosome"/>
</dbReference>
<evidence type="ECO:0000256" key="1">
    <source>
        <dbReference type="ARBA" id="ARBA00006484"/>
    </source>
</evidence>
<accession>E8U8H2</accession>
<dbReference type="KEGG" id="dmr:Deima_1712"/>
<name>E8U8H2_DEIML</name>
<dbReference type="PANTHER" id="PTHR44196:SF1">
    <property type="entry name" value="DEHYDROGENASE_REDUCTASE SDR FAMILY MEMBER 7B"/>
    <property type="match status" value="1"/>
</dbReference>
<dbReference type="PRINTS" id="PR00081">
    <property type="entry name" value="GDHRDH"/>
</dbReference>
<dbReference type="PRINTS" id="PR00080">
    <property type="entry name" value="SDRFAMILY"/>
</dbReference>
<dbReference type="PANTHER" id="PTHR44196">
    <property type="entry name" value="DEHYDROGENASE/REDUCTASE SDR FAMILY MEMBER 7B"/>
    <property type="match status" value="1"/>
</dbReference>
<keyword evidence="2" id="KW-0560">Oxidoreductase</keyword>
<sequence precursor="true">MNQPLHGRTIAITGASKGIGYALARDLTASGATVIAGARDITGLDLPGVTFLTLDVTSEPSVDAFTAVAAQAGVDALINNAGVGAFMPVEDITPEVYHRVMDTNVLGTILTTRALIPHFRTRGGGQVINVTSDVSARTFANGALYTASKYAQRAVTHALAHEGHAYGLRVTEIRPGMVDTHFGDTEQGAEYKAAWLKPEDIVQAVTYALTAPAHVRVDEVLLHPVIQDVAY</sequence>
<evidence type="ECO:0000256" key="3">
    <source>
        <dbReference type="RuleBase" id="RU000363"/>
    </source>
</evidence>
<dbReference type="GO" id="GO:0016491">
    <property type="term" value="F:oxidoreductase activity"/>
    <property type="evidence" value="ECO:0007669"/>
    <property type="project" value="UniProtKB-KW"/>
</dbReference>
<dbReference type="GO" id="GO:0016020">
    <property type="term" value="C:membrane"/>
    <property type="evidence" value="ECO:0007669"/>
    <property type="project" value="TreeGrafter"/>
</dbReference>
<dbReference type="InterPro" id="IPR036291">
    <property type="entry name" value="NAD(P)-bd_dom_sf"/>
</dbReference>
<dbReference type="HOGENOM" id="CLU_010194_2_10_0"/>
<dbReference type="SUPFAM" id="SSF51735">
    <property type="entry name" value="NAD(P)-binding Rossmann-fold domains"/>
    <property type="match status" value="1"/>
</dbReference>
<dbReference type="OrthoDB" id="9775296at2"/>
<evidence type="ECO:0000313" key="4">
    <source>
        <dbReference type="EMBL" id="ADV67361.1"/>
    </source>
</evidence>
<evidence type="ECO:0000256" key="2">
    <source>
        <dbReference type="ARBA" id="ARBA00023002"/>
    </source>
</evidence>
<dbReference type="Gene3D" id="3.40.50.720">
    <property type="entry name" value="NAD(P)-binding Rossmann-like Domain"/>
    <property type="match status" value="1"/>
</dbReference>
<dbReference type="eggNOG" id="COG4221">
    <property type="taxonomic scope" value="Bacteria"/>
</dbReference>
<reference evidence="5" key="2">
    <citation type="submission" date="2011-01" db="EMBL/GenBank/DDBJ databases">
        <title>The complete genome of Deinococcus maricopensis DSM 21211.</title>
        <authorList>
            <consortium name="US DOE Joint Genome Institute (JGI-PGF)"/>
            <person name="Lucas S."/>
            <person name="Copeland A."/>
            <person name="Lapidus A."/>
            <person name="Goodwin L."/>
            <person name="Pitluck S."/>
            <person name="Kyrpides N."/>
            <person name="Mavromatis K."/>
            <person name="Pagani I."/>
            <person name="Ivanova N."/>
            <person name="Ovchinnikova G."/>
            <person name="Zeytun A."/>
            <person name="Detter J.C."/>
            <person name="Han C."/>
            <person name="Land M."/>
            <person name="Hauser L."/>
            <person name="Markowitz V."/>
            <person name="Cheng J.-F."/>
            <person name="Hugenholtz P."/>
            <person name="Woyke T."/>
            <person name="Wu D."/>
            <person name="Pukall R."/>
            <person name="Gehrich-Schroeter G."/>
            <person name="Brambilla E."/>
            <person name="Klenk H.-P."/>
            <person name="Eisen J.A."/>
        </authorList>
    </citation>
    <scope>NUCLEOTIDE SEQUENCE [LARGE SCALE GENOMIC DNA]</scope>
    <source>
        <strain evidence="5">DSM 21211 / LMG 22137 / NRRL B-23946 / LB-34</strain>
    </source>
</reference>
<proteinExistence type="inferred from homology"/>
<dbReference type="EMBL" id="CP002454">
    <property type="protein sequence ID" value="ADV67361.1"/>
    <property type="molecule type" value="Genomic_DNA"/>
</dbReference>
<dbReference type="RefSeq" id="WP_013556866.1">
    <property type="nucleotide sequence ID" value="NC_014958.1"/>
</dbReference>
<dbReference type="InterPro" id="IPR002347">
    <property type="entry name" value="SDR_fam"/>
</dbReference>
<dbReference type="AlphaFoldDB" id="E8U8H2"/>
<gene>
    <name evidence="4" type="ordered locus">Deima_1712</name>
</gene>
<keyword evidence="5" id="KW-1185">Reference proteome</keyword>
<comment type="similarity">
    <text evidence="1 3">Belongs to the short-chain dehydrogenases/reductases (SDR) family.</text>
</comment>
<evidence type="ECO:0000313" key="5">
    <source>
        <dbReference type="Proteomes" id="UP000008635"/>
    </source>
</evidence>
<protein>
    <submittedName>
        <fullName evidence="4">Short-chain dehydrogenase/reductase SDR</fullName>
    </submittedName>
</protein>
<organism evidence="4 5">
    <name type="scientific">Deinococcus maricopensis (strain DSM 21211 / LMG 22137 / NRRL B-23946 / LB-34)</name>
    <dbReference type="NCBI Taxonomy" id="709986"/>
    <lineage>
        <taxon>Bacteria</taxon>
        <taxon>Thermotogati</taxon>
        <taxon>Deinococcota</taxon>
        <taxon>Deinococci</taxon>
        <taxon>Deinococcales</taxon>
        <taxon>Deinococcaceae</taxon>
        <taxon>Deinococcus</taxon>
    </lineage>
</organism>
<dbReference type="STRING" id="709986.Deima_1712"/>
<dbReference type="Pfam" id="PF00106">
    <property type="entry name" value="adh_short"/>
    <property type="match status" value="1"/>
</dbReference>